<dbReference type="InParanoid" id="F6GZ52"/>
<reference evidence="3" key="1">
    <citation type="journal article" date="2007" name="Nature">
        <title>The grapevine genome sequence suggests ancestral hexaploidization in major angiosperm phyla.</title>
        <authorList>
            <consortium name="The French-Italian Public Consortium for Grapevine Genome Characterization."/>
            <person name="Jaillon O."/>
            <person name="Aury J.-M."/>
            <person name="Noel B."/>
            <person name="Policriti A."/>
            <person name="Clepet C."/>
            <person name="Casagrande A."/>
            <person name="Choisne N."/>
            <person name="Aubourg S."/>
            <person name="Vitulo N."/>
            <person name="Jubin C."/>
            <person name="Vezzi A."/>
            <person name="Legeai F."/>
            <person name="Hugueney P."/>
            <person name="Dasilva C."/>
            <person name="Horner D."/>
            <person name="Mica E."/>
            <person name="Jublot D."/>
            <person name="Poulain J."/>
            <person name="Bruyere C."/>
            <person name="Billault A."/>
            <person name="Segurens B."/>
            <person name="Gouyvenoux M."/>
            <person name="Ugarte E."/>
            <person name="Cattonaro F."/>
            <person name="Anthouard V."/>
            <person name="Vico V."/>
            <person name="Del Fabbro C."/>
            <person name="Alaux M."/>
            <person name="Di Gaspero G."/>
            <person name="Dumas V."/>
            <person name="Felice N."/>
            <person name="Paillard S."/>
            <person name="Juman I."/>
            <person name="Moroldo M."/>
            <person name="Scalabrin S."/>
            <person name="Canaguier A."/>
            <person name="Le Clainche I."/>
            <person name="Malacrida G."/>
            <person name="Durand E."/>
            <person name="Pesole G."/>
            <person name="Laucou V."/>
            <person name="Chatelet P."/>
            <person name="Merdinoglu D."/>
            <person name="Delledonne M."/>
            <person name="Pezzotti M."/>
            <person name="Lecharny A."/>
            <person name="Scarpelli C."/>
            <person name="Artiguenave F."/>
            <person name="Pe M.E."/>
            <person name="Valle G."/>
            <person name="Morgante M."/>
            <person name="Caboche M."/>
            <person name="Adam-Blondon A.-F."/>
            <person name="Weissenbach J."/>
            <person name="Quetier F."/>
            <person name="Wincker P."/>
        </authorList>
    </citation>
    <scope>NUCLEOTIDE SEQUENCE [LARGE SCALE GENOMIC DNA]</scope>
    <source>
        <strain evidence="3">cv. Pinot noir / PN40024</strain>
    </source>
</reference>
<evidence type="ECO:0000313" key="2">
    <source>
        <dbReference type="EMBL" id="CCB45238.1"/>
    </source>
</evidence>
<dbReference type="EMBL" id="FN594987">
    <property type="protein sequence ID" value="CCB45238.1"/>
    <property type="molecule type" value="Genomic_DNA"/>
</dbReference>
<protein>
    <submittedName>
        <fullName evidence="2">Uncharacterized protein</fullName>
    </submittedName>
</protein>
<feature type="region of interest" description="Disordered" evidence="1">
    <location>
        <begin position="1"/>
        <end position="26"/>
    </location>
</feature>
<gene>
    <name evidence="2" type="ORF">VIT_00s0199g00050</name>
</gene>
<evidence type="ECO:0000313" key="3">
    <source>
        <dbReference type="Proteomes" id="UP000009183"/>
    </source>
</evidence>
<keyword evidence="3" id="KW-1185">Reference proteome</keyword>
<dbReference type="HOGENOM" id="CLU_3417750_0_0_1"/>
<name>F6GZ52_VITVI</name>
<accession>F6GZ52</accession>
<sequence>MIEAIPPSTKPLRPISKAFKKKKKKI</sequence>
<dbReference type="Proteomes" id="UP000009183">
    <property type="component" value="Unassembled WGS sequence, unordered"/>
</dbReference>
<evidence type="ECO:0000256" key="1">
    <source>
        <dbReference type="SAM" id="MobiDB-lite"/>
    </source>
</evidence>
<proteinExistence type="predicted"/>
<dbReference type="PaxDb" id="29760-VIT_00s0199g00050.t01"/>
<organism evidence="2 3">
    <name type="scientific">Vitis vinifera</name>
    <name type="common">Grape</name>
    <dbReference type="NCBI Taxonomy" id="29760"/>
    <lineage>
        <taxon>Eukaryota</taxon>
        <taxon>Viridiplantae</taxon>
        <taxon>Streptophyta</taxon>
        <taxon>Embryophyta</taxon>
        <taxon>Tracheophyta</taxon>
        <taxon>Spermatophyta</taxon>
        <taxon>Magnoliopsida</taxon>
        <taxon>eudicotyledons</taxon>
        <taxon>Gunneridae</taxon>
        <taxon>Pentapetalae</taxon>
        <taxon>rosids</taxon>
        <taxon>Vitales</taxon>
        <taxon>Vitaceae</taxon>
        <taxon>Viteae</taxon>
        <taxon>Vitis</taxon>
    </lineage>
</organism>
<dbReference type="AlphaFoldDB" id="F6GZ52"/>